<dbReference type="Proteomes" id="UP000037962">
    <property type="component" value="Unassembled WGS sequence"/>
</dbReference>
<dbReference type="Gene3D" id="3.40.50.2000">
    <property type="entry name" value="Glycogen Phosphorylase B"/>
    <property type="match status" value="2"/>
</dbReference>
<dbReference type="GO" id="GO:0005975">
    <property type="term" value="P:carbohydrate metabolic process"/>
    <property type="evidence" value="ECO:0007669"/>
    <property type="project" value="InterPro"/>
</dbReference>
<dbReference type="InterPro" id="IPR010610">
    <property type="entry name" value="EryCIII-like_C"/>
</dbReference>
<dbReference type="GeneID" id="45767746"/>
<evidence type="ECO:0000259" key="2">
    <source>
        <dbReference type="Pfam" id="PF06722"/>
    </source>
</evidence>
<dbReference type="RefSeq" id="WP_043080261.1">
    <property type="nucleotide sequence ID" value="NZ_CP011530.1"/>
</dbReference>
<reference evidence="5 6" key="1">
    <citation type="submission" date="2015-09" db="EMBL/GenBank/DDBJ databases">
        <title>Genome Sequences of Mycobacterium immunogenum Isolates, Recuperated from a Chloraminated Drinking Water Distribution System Simulator Subjected to Episodes of Nitrification.</title>
        <authorList>
            <person name="Gomez-Alvarez V."/>
            <person name="Revetta R.P."/>
        </authorList>
    </citation>
    <scope>NUCLEOTIDE SEQUENCE [LARGE SCALE GENOMIC DNA]</scope>
    <source>
        <strain evidence="3 5">H008</strain>
        <strain evidence="4 6">H076</strain>
    </source>
</reference>
<dbReference type="InterPro" id="IPR002213">
    <property type="entry name" value="UDP_glucos_trans"/>
</dbReference>
<gene>
    <name evidence="3" type="ORF">AN908_01695</name>
    <name evidence="4" type="ORF">AN912_24105</name>
</gene>
<dbReference type="GO" id="GO:0016758">
    <property type="term" value="F:hexosyltransferase activity"/>
    <property type="evidence" value="ECO:0007669"/>
    <property type="project" value="InterPro"/>
</dbReference>
<dbReference type="PANTHER" id="PTHR48050">
    <property type="entry name" value="STEROL 3-BETA-GLUCOSYLTRANSFERASE"/>
    <property type="match status" value="1"/>
</dbReference>
<feature type="domain" description="Erythromycin biosynthesis protein CIII-like C-terminal" evidence="2">
    <location>
        <begin position="293"/>
        <end position="405"/>
    </location>
</feature>
<proteinExistence type="predicted"/>
<comment type="caution">
    <text evidence="3">The sequence shown here is derived from an EMBL/GenBank/DDBJ whole genome shotgun (WGS) entry which is preliminary data.</text>
</comment>
<dbReference type="InterPro" id="IPR050426">
    <property type="entry name" value="Glycosyltransferase_28"/>
</dbReference>
<dbReference type="Pfam" id="PF06722">
    <property type="entry name" value="EryCIII-like_C"/>
    <property type="match status" value="1"/>
</dbReference>
<dbReference type="CDD" id="cd03784">
    <property type="entry name" value="GT1_Gtf-like"/>
    <property type="match status" value="1"/>
</dbReference>
<feature type="domain" description="Glycosyltransferase family 28 N-terminal" evidence="1">
    <location>
        <begin position="4"/>
        <end position="134"/>
    </location>
</feature>
<dbReference type="GO" id="GO:0008194">
    <property type="term" value="F:UDP-glycosyltransferase activity"/>
    <property type="evidence" value="ECO:0007669"/>
    <property type="project" value="InterPro"/>
</dbReference>
<dbReference type="GO" id="GO:0033072">
    <property type="term" value="P:vancomycin biosynthetic process"/>
    <property type="evidence" value="ECO:0007669"/>
    <property type="project" value="UniProtKB-ARBA"/>
</dbReference>
<dbReference type="OrthoDB" id="3253247at2"/>
<evidence type="ECO:0000313" key="4">
    <source>
        <dbReference type="EMBL" id="KPG27162.1"/>
    </source>
</evidence>
<evidence type="ECO:0000313" key="3">
    <source>
        <dbReference type="EMBL" id="KPG17889.1"/>
    </source>
</evidence>
<dbReference type="Proteomes" id="UP000037843">
    <property type="component" value="Unassembled WGS sequence"/>
</dbReference>
<evidence type="ECO:0000313" key="5">
    <source>
        <dbReference type="Proteomes" id="UP000037843"/>
    </source>
</evidence>
<dbReference type="KEGG" id="miz:BAB75_26360"/>
<dbReference type="InterPro" id="IPR004276">
    <property type="entry name" value="GlycoTrans_28_N"/>
</dbReference>
<protein>
    <submittedName>
        <fullName evidence="3">Sterol 3-beta-glucosyltransferase</fullName>
    </submittedName>
</protein>
<dbReference type="PANTHER" id="PTHR48050:SF13">
    <property type="entry name" value="STEROL 3-BETA-GLUCOSYLTRANSFERASE UGT80A2"/>
    <property type="match status" value="1"/>
</dbReference>
<keyword evidence="6" id="KW-1185">Reference proteome</keyword>
<dbReference type="FunFam" id="3.40.50.2000:FF:000009">
    <property type="entry name" value="Sterol 3-beta-glucosyltransferase UGT80A2"/>
    <property type="match status" value="1"/>
</dbReference>
<name>A0A7V8LU91_9MYCO</name>
<evidence type="ECO:0000313" key="6">
    <source>
        <dbReference type="Proteomes" id="UP000037962"/>
    </source>
</evidence>
<sequence>MADVVIAALGSHGDVAPLTGVGTRLRAAGYHVTIAAYHRFEPLVVNSGIAFRGITGPDTPPDGAGVNVTKALTEFLSPRGMRSLGSALLAAVHDAPADILLLSPFSELAGHSLAEAKGIPSVGIRFQPFSATAEFPPAALGNWSAGAAGNRLVSRAGAGLVDRLYGGVVAGIRRDLGLPKVSARRLRRGRTESEWTVLHGFSPHVVLRPADWRPGLEVCGYWWPQEDPHWRPASPLVDFLAAGPPPVYLGLGSTMTSAKQAEHLSELARKALQKAGVRGIVQSGWAGIDVASDTILSIDEVPHSWLFPQVAAVVHHCGAGTTAAGLRAGVPAIAAPGLGDQPFWAWRLRDLGLCADVIPQRVLTVERLANAIRTAVTDHELKDRTRRLAGMLAAEDGAAHVASTVDRLLR</sequence>
<dbReference type="AlphaFoldDB" id="A0A7V8LU91"/>
<dbReference type="SUPFAM" id="SSF53756">
    <property type="entry name" value="UDP-Glycosyltransferase/glycogen phosphorylase"/>
    <property type="match status" value="1"/>
</dbReference>
<keyword evidence="3" id="KW-0808">Transferase</keyword>
<dbReference type="EMBL" id="LJFS01000041">
    <property type="protein sequence ID" value="KPG27162.1"/>
    <property type="molecule type" value="Genomic_DNA"/>
</dbReference>
<organism evidence="3 5">
    <name type="scientific">Mycobacteroides immunogenum</name>
    <dbReference type="NCBI Taxonomy" id="83262"/>
    <lineage>
        <taxon>Bacteria</taxon>
        <taxon>Bacillati</taxon>
        <taxon>Actinomycetota</taxon>
        <taxon>Actinomycetes</taxon>
        <taxon>Mycobacteriales</taxon>
        <taxon>Mycobacteriaceae</taxon>
        <taxon>Mycobacteroides</taxon>
    </lineage>
</organism>
<accession>A0A7V8LU91</accession>
<evidence type="ECO:0000259" key="1">
    <source>
        <dbReference type="Pfam" id="PF03033"/>
    </source>
</evidence>
<dbReference type="Pfam" id="PF03033">
    <property type="entry name" value="Glyco_transf_28"/>
    <property type="match status" value="1"/>
</dbReference>
<dbReference type="EMBL" id="LJFO01000001">
    <property type="protein sequence ID" value="KPG17889.1"/>
    <property type="molecule type" value="Genomic_DNA"/>
</dbReference>